<dbReference type="AlphaFoldDB" id="I7BKQ1"/>
<gene>
    <name evidence="1" type="ordered locus">MHLP_04490</name>
</gene>
<reference evidence="2" key="2">
    <citation type="submission" date="2012-07" db="EMBL/GenBank/DDBJ databases">
        <title>Complete genome sequence of 'Candidatus Mycoplasma haemolamae'.</title>
        <authorList>
            <person name="Guimaraes A.M.S."/>
            <person name="Toth B."/>
            <person name="Santos A.P."/>
            <person name="Nascimento N.C."/>
            <person name="Sojka J.E."/>
            <person name="Messick J.B."/>
        </authorList>
    </citation>
    <scope>NUCLEOTIDE SEQUENCE [LARGE SCALE GENOMIC DNA]</scope>
    <source>
        <strain evidence="2">Purdue</strain>
    </source>
</reference>
<dbReference type="STRING" id="1212765.MHLP_04490"/>
<dbReference type="HOGENOM" id="CLU_1853001_0_0_14"/>
<accession>I7BKQ1</accession>
<name>I7BKQ1_MYCHA</name>
<evidence type="ECO:0000313" key="2">
    <source>
        <dbReference type="Proteomes" id="UP000006502"/>
    </source>
</evidence>
<keyword evidence="2" id="KW-1185">Reference proteome</keyword>
<dbReference type="PATRIC" id="fig|1212765.3.peg.1021"/>
<dbReference type="KEGG" id="mhl:MHLP_04490"/>
<sequence length="138" mass="16800">MTRSSLFREEELKEKREKNKKAVESTFLAFYKASVFNNRLLYRSIFSEELVQYWELYINELQLALNQMESHEKKFLEDCCQKRLSHKEMFFSKGAYYRCLNVYAQKFLSLFDYELFHKRMEDVYGTAVDPELPISRER</sequence>
<dbReference type="OrthoDB" id="399289at2"/>
<reference evidence="1 2" key="1">
    <citation type="journal article" date="2012" name="J. Bacteriol.">
        <title>Genome Sequence of "Candidatus Mycoplasma haemolamae" Strain Purdue, a Red Blood Cell Pathogen of Alpacas (Vicugna pacos) and Llamas (Lama glama).</title>
        <authorList>
            <person name="Guimaraes A.M."/>
            <person name="Toth B."/>
            <person name="Santos A.P."/>
            <person name="do Nascimento N.C."/>
            <person name="Kritchevsky J.E."/>
            <person name="Messick J.B."/>
        </authorList>
    </citation>
    <scope>NUCLEOTIDE SEQUENCE [LARGE SCALE GENOMIC DNA]</scope>
    <source>
        <strain evidence="1 2">Purdue</strain>
    </source>
</reference>
<protein>
    <submittedName>
        <fullName evidence="1">Uncharacterized protein</fullName>
    </submittedName>
</protein>
<proteinExistence type="predicted"/>
<dbReference type="EMBL" id="CP003731">
    <property type="protein sequence ID" value="AFO52478.1"/>
    <property type="molecule type" value="Genomic_DNA"/>
</dbReference>
<dbReference type="Proteomes" id="UP000006502">
    <property type="component" value="Chromosome"/>
</dbReference>
<evidence type="ECO:0000313" key="1">
    <source>
        <dbReference type="EMBL" id="AFO52478.1"/>
    </source>
</evidence>
<organism evidence="1 2">
    <name type="scientific">Mycoplasma haematolamae (strain Purdue)</name>
    <dbReference type="NCBI Taxonomy" id="1212765"/>
    <lineage>
        <taxon>Bacteria</taxon>
        <taxon>Bacillati</taxon>
        <taxon>Mycoplasmatota</taxon>
        <taxon>Mollicutes</taxon>
        <taxon>Mycoplasmataceae</taxon>
        <taxon>Mycoplasma</taxon>
    </lineage>
</organism>